<name>A0A7N1A2A0_KALFE</name>
<reference evidence="2" key="1">
    <citation type="submission" date="2021-01" db="UniProtKB">
        <authorList>
            <consortium name="EnsemblPlants"/>
        </authorList>
    </citation>
    <scope>IDENTIFICATION</scope>
</reference>
<keyword evidence="1" id="KW-0812">Transmembrane</keyword>
<dbReference type="InterPro" id="IPR027417">
    <property type="entry name" value="P-loop_NTPase"/>
</dbReference>
<dbReference type="PANTHER" id="PTHR14241:SF32">
    <property type="entry name" value="VWFA DOMAIN-CONTAINING PROTEIN-RELATED"/>
    <property type="match status" value="1"/>
</dbReference>
<dbReference type="Gramene" id="Kaladp0067s0140.1.v1.1">
    <property type="protein sequence ID" value="Kaladp0067s0140.1.v1.1"/>
    <property type="gene ID" value="Kaladp0067s0140.v1.1"/>
</dbReference>
<dbReference type="SUPFAM" id="SSF52540">
    <property type="entry name" value="P-loop containing nucleoside triphosphate hydrolases"/>
    <property type="match status" value="1"/>
</dbReference>
<feature type="transmembrane region" description="Helical" evidence="1">
    <location>
        <begin position="351"/>
        <end position="370"/>
    </location>
</feature>
<evidence type="ECO:0008006" key="4">
    <source>
        <dbReference type="Google" id="ProtNLM"/>
    </source>
</evidence>
<sequence length="400" mass="45402">MGGDSFWSSDDESVIHNCEQNNLCTSPHPNITLSDSDLDLEFQQRTTQHVRSQVLRTYHQLHARCQSSELQHAKIRILSYSPGAWIQKPSDAKLTDYDIPNTTTLILVGPKGSGKSTLLNRISKVFESGKFTPDKAQVSYMPSNGDGTYFLQEYTIPRDSTSFCLYDTRSLSDCLSDNDLMLKRWLEKGVRHGEVVIRNTDDSSLKRRLQSRARHSFYNSSMVRKVNFVIFVVNGVSVLKAMNSKGAATTVQHYNQLVAAAFRSPYLSFRDDKPTLAVTHGDLLSLADRVRVRVYLGELLGIPPATQIFDIPEIDDAATDLVITDMLRYSLEHADKNLPHKNKIVKNYAKIQVMVLMCVLLLIAMGMSFLQKRAHHGRGWTNHASKPDLRINWHEIRHLW</sequence>
<organism evidence="2 3">
    <name type="scientific">Kalanchoe fedtschenkoi</name>
    <name type="common">Lavender scallops</name>
    <name type="synonym">South American air plant</name>
    <dbReference type="NCBI Taxonomy" id="63787"/>
    <lineage>
        <taxon>Eukaryota</taxon>
        <taxon>Viridiplantae</taxon>
        <taxon>Streptophyta</taxon>
        <taxon>Embryophyta</taxon>
        <taxon>Tracheophyta</taxon>
        <taxon>Spermatophyta</taxon>
        <taxon>Magnoliopsida</taxon>
        <taxon>eudicotyledons</taxon>
        <taxon>Gunneridae</taxon>
        <taxon>Pentapetalae</taxon>
        <taxon>Saxifragales</taxon>
        <taxon>Crassulaceae</taxon>
        <taxon>Kalanchoe</taxon>
    </lineage>
</organism>
<dbReference type="EnsemblPlants" id="Kaladp0067s0140.1.v1.1">
    <property type="protein sequence ID" value="Kaladp0067s0140.1.v1.1"/>
    <property type="gene ID" value="Kaladp0067s0140.v1.1"/>
</dbReference>
<dbReference type="AlphaFoldDB" id="A0A7N1A2A0"/>
<keyword evidence="1" id="KW-1133">Transmembrane helix</keyword>
<proteinExistence type="predicted"/>
<keyword evidence="3" id="KW-1185">Reference proteome</keyword>
<dbReference type="Proteomes" id="UP000594263">
    <property type="component" value="Unplaced"/>
</dbReference>
<keyword evidence="1" id="KW-0472">Membrane</keyword>
<evidence type="ECO:0000313" key="3">
    <source>
        <dbReference type="Proteomes" id="UP000594263"/>
    </source>
</evidence>
<dbReference type="PANTHER" id="PTHR14241">
    <property type="entry name" value="INTERFERON-INDUCED PROTEIN 44"/>
    <property type="match status" value="1"/>
</dbReference>
<protein>
    <recommendedName>
        <fullName evidence="4">G domain-containing protein</fullName>
    </recommendedName>
</protein>
<dbReference type="OMA" id="IEWHKIR"/>
<accession>A0A7N1A2A0</accession>
<evidence type="ECO:0000313" key="2">
    <source>
        <dbReference type="EnsemblPlants" id="Kaladp0067s0140.1.v1.1"/>
    </source>
</evidence>
<dbReference type="Gene3D" id="3.40.50.300">
    <property type="entry name" value="P-loop containing nucleotide triphosphate hydrolases"/>
    <property type="match status" value="1"/>
</dbReference>
<evidence type="ECO:0000256" key="1">
    <source>
        <dbReference type="SAM" id="Phobius"/>
    </source>
</evidence>